<dbReference type="Gene3D" id="3.30.70.270">
    <property type="match status" value="2"/>
</dbReference>
<feature type="compositionally biased region" description="Low complexity" evidence="1">
    <location>
        <begin position="164"/>
        <end position="175"/>
    </location>
</feature>
<evidence type="ECO:0000313" key="2">
    <source>
        <dbReference type="EMBL" id="CAA7018927.1"/>
    </source>
</evidence>
<dbReference type="SUPFAM" id="SSF56672">
    <property type="entry name" value="DNA/RNA polymerases"/>
    <property type="match status" value="1"/>
</dbReference>
<name>A0A6D2I133_9BRAS</name>
<evidence type="ECO:0008006" key="4">
    <source>
        <dbReference type="Google" id="ProtNLM"/>
    </source>
</evidence>
<dbReference type="EMBL" id="CACVBM020000432">
    <property type="protein sequence ID" value="CAA7018927.1"/>
    <property type="molecule type" value="Genomic_DNA"/>
</dbReference>
<organism evidence="2 3">
    <name type="scientific">Microthlaspi erraticum</name>
    <dbReference type="NCBI Taxonomy" id="1685480"/>
    <lineage>
        <taxon>Eukaryota</taxon>
        <taxon>Viridiplantae</taxon>
        <taxon>Streptophyta</taxon>
        <taxon>Embryophyta</taxon>
        <taxon>Tracheophyta</taxon>
        <taxon>Spermatophyta</taxon>
        <taxon>Magnoliopsida</taxon>
        <taxon>eudicotyledons</taxon>
        <taxon>Gunneridae</taxon>
        <taxon>Pentapetalae</taxon>
        <taxon>rosids</taxon>
        <taxon>malvids</taxon>
        <taxon>Brassicales</taxon>
        <taxon>Brassicaceae</taxon>
        <taxon>Coluteocarpeae</taxon>
        <taxon>Microthlaspi</taxon>
    </lineage>
</organism>
<dbReference type="Proteomes" id="UP000467841">
    <property type="component" value="Unassembled WGS sequence"/>
</dbReference>
<dbReference type="InterPro" id="IPR050951">
    <property type="entry name" value="Retrovirus_Pol_polyprotein"/>
</dbReference>
<protein>
    <recommendedName>
        <fullName evidence="4">Reverse transcriptase domain-containing protein</fullName>
    </recommendedName>
</protein>
<dbReference type="PANTHER" id="PTHR37984:SF5">
    <property type="entry name" value="PROTEIN NYNRIN-LIKE"/>
    <property type="match status" value="1"/>
</dbReference>
<accession>A0A6D2I133</accession>
<feature type="compositionally biased region" description="Basic residues" evidence="1">
    <location>
        <begin position="150"/>
        <end position="163"/>
    </location>
</feature>
<gene>
    <name evidence="2" type="ORF">MERR_LOCUS6162</name>
</gene>
<dbReference type="OrthoDB" id="2020560at2759"/>
<dbReference type="InterPro" id="IPR043128">
    <property type="entry name" value="Rev_trsase/Diguanyl_cyclase"/>
</dbReference>
<sequence>MLVKSARAHDHVKHLGECFRILEKYGMKLNPAKCTFAVTSGEFLGYVVNQRGIEANPKQIWAILNLPSPTSSKEIQRLTGRIAALNRFISRSTDKCLPFYQLVRSNKKFEWDEKCEDAFKQFERVSHYPTNSRETRRRRDPILIYRNIKHGGKRSPCPRRSRRAAASLLRQQNPQ</sequence>
<comment type="caution">
    <text evidence="2">The sequence shown here is derived from an EMBL/GenBank/DDBJ whole genome shotgun (WGS) entry which is preliminary data.</text>
</comment>
<keyword evidence="3" id="KW-1185">Reference proteome</keyword>
<evidence type="ECO:0000256" key="1">
    <source>
        <dbReference type="SAM" id="MobiDB-lite"/>
    </source>
</evidence>
<evidence type="ECO:0000313" key="3">
    <source>
        <dbReference type="Proteomes" id="UP000467841"/>
    </source>
</evidence>
<dbReference type="PANTHER" id="PTHR37984">
    <property type="entry name" value="PROTEIN CBG26694"/>
    <property type="match status" value="1"/>
</dbReference>
<proteinExistence type="predicted"/>
<dbReference type="AlphaFoldDB" id="A0A6D2I133"/>
<reference evidence="2" key="1">
    <citation type="submission" date="2020-01" db="EMBL/GenBank/DDBJ databases">
        <authorList>
            <person name="Mishra B."/>
        </authorList>
    </citation>
    <scope>NUCLEOTIDE SEQUENCE [LARGE SCALE GENOMIC DNA]</scope>
</reference>
<feature type="region of interest" description="Disordered" evidence="1">
    <location>
        <begin position="150"/>
        <end position="175"/>
    </location>
</feature>
<dbReference type="InterPro" id="IPR043502">
    <property type="entry name" value="DNA/RNA_pol_sf"/>
</dbReference>